<dbReference type="AlphaFoldDB" id="A0ABD3GAD7"/>
<keyword evidence="7 12" id="KW-1133">Transmembrane helix</keyword>
<evidence type="ECO:0000256" key="5">
    <source>
        <dbReference type="ARBA" id="ARBA00022719"/>
    </source>
</evidence>
<keyword evidence="8 14" id="KW-0560">Oxidoreductase</keyword>
<sequence length="164" mass="18507">MRYGTRLSVYGALGVAVSSYAIYVKRQKTRLQSGYAAFCDSELFSCSEVLTSEYSSLLSHWGLVGRDSMLNLSNAHLGLFVYSLYMLYPLVTKVVPYHVEFYAVISCCATVVMLYLAFILVFVLRDFCIVCVVTYIITAALLWNSLALLRAERRGLTSKNQKFE</sequence>
<keyword evidence="9 12" id="KW-0472">Membrane</keyword>
<proteinExistence type="inferred from homology"/>
<dbReference type="GO" id="GO:0047057">
    <property type="term" value="F:vitamin-K-epoxide reductase (warfarin-sensitive) activity"/>
    <property type="evidence" value="ECO:0007669"/>
    <property type="project" value="UniProtKB-EC"/>
</dbReference>
<dbReference type="InterPro" id="IPR038354">
    <property type="entry name" value="VKOR_sf"/>
</dbReference>
<dbReference type="InterPro" id="IPR012932">
    <property type="entry name" value="VKOR"/>
</dbReference>
<evidence type="ECO:0000256" key="8">
    <source>
        <dbReference type="ARBA" id="ARBA00023002"/>
    </source>
</evidence>
<evidence type="ECO:0000256" key="1">
    <source>
        <dbReference type="ARBA" id="ARBA00004477"/>
    </source>
</evidence>
<evidence type="ECO:0000313" key="14">
    <source>
        <dbReference type="EMBL" id="KAL3674769.1"/>
    </source>
</evidence>
<accession>A0ABD3GAD7</accession>
<evidence type="ECO:0000256" key="11">
    <source>
        <dbReference type="ARBA" id="ARBA00023284"/>
    </source>
</evidence>
<gene>
    <name evidence="14" type="primary">VKORC1</name>
    <name evidence="14" type="ORF">V7S43_000699</name>
</gene>
<evidence type="ECO:0000256" key="2">
    <source>
        <dbReference type="ARBA" id="ARBA00006214"/>
    </source>
</evidence>
<dbReference type="GO" id="GO:0048038">
    <property type="term" value="F:quinone binding"/>
    <property type="evidence" value="ECO:0007669"/>
    <property type="project" value="UniProtKB-KW"/>
</dbReference>
<evidence type="ECO:0000256" key="7">
    <source>
        <dbReference type="ARBA" id="ARBA00022989"/>
    </source>
</evidence>
<dbReference type="PANTHER" id="PTHR14519">
    <property type="entry name" value="VITAMIN K EPOXIDE REDUCTASE COMPLEX, SUBUNIT 1"/>
    <property type="match status" value="1"/>
</dbReference>
<keyword evidence="10" id="KW-1015">Disulfide bond</keyword>
<keyword evidence="15" id="KW-1185">Reference proteome</keyword>
<evidence type="ECO:0000256" key="12">
    <source>
        <dbReference type="SAM" id="Phobius"/>
    </source>
</evidence>
<name>A0ABD3GAD7_9STRA</name>
<comment type="similarity">
    <text evidence="2">Belongs to the VKOR family.</text>
</comment>
<evidence type="ECO:0000256" key="9">
    <source>
        <dbReference type="ARBA" id="ARBA00023136"/>
    </source>
</evidence>
<keyword evidence="11" id="KW-0676">Redox-active center</keyword>
<feature type="transmembrane region" description="Helical" evidence="12">
    <location>
        <begin position="127"/>
        <end position="149"/>
    </location>
</feature>
<feature type="transmembrane region" description="Helical" evidence="12">
    <location>
        <begin position="100"/>
        <end position="121"/>
    </location>
</feature>
<keyword evidence="4 12" id="KW-0812">Transmembrane</keyword>
<dbReference type="PANTHER" id="PTHR14519:SF5">
    <property type="entry name" value="VITAMIN K EPOXIDE REDUCTASE COMPLEX SUBUNIT 1-LIKE PROTEIN 1"/>
    <property type="match status" value="1"/>
</dbReference>
<feature type="transmembrane region" description="Helical" evidence="12">
    <location>
        <begin position="7"/>
        <end position="24"/>
    </location>
</feature>
<dbReference type="Pfam" id="PF07884">
    <property type="entry name" value="VKOR"/>
    <property type="match status" value="1"/>
</dbReference>
<dbReference type="GO" id="GO:0005789">
    <property type="term" value="C:endoplasmic reticulum membrane"/>
    <property type="evidence" value="ECO:0007669"/>
    <property type="project" value="UniProtKB-SubCell"/>
</dbReference>
<dbReference type="InterPro" id="IPR042406">
    <property type="entry name" value="VKORC1/VKORC1L1"/>
</dbReference>
<dbReference type="EMBL" id="JBIMZQ010000001">
    <property type="protein sequence ID" value="KAL3674769.1"/>
    <property type="molecule type" value="Genomic_DNA"/>
</dbReference>
<dbReference type="CDD" id="cd12917">
    <property type="entry name" value="VKOR_euk"/>
    <property type="match status" value="1"/>
</dbReference>
<evidence type="ECO:0000313" key="15">
    <source>
        <dbReference type="Proteomes" id="UP001632037"/>
    </source>
</evidence>
<keyword evidence="5" id="KW-0874">Quinone</keyword>
<dbReference type="Gene3D" id="1.20.1440.130">
    <property type="entry name" value="VKOR domain"/>
    <property type="match status" value="1"/>
</dbReference>
<reference evidence="14 15" key="1">
    <citation type="submission" date="2024-09" db="EMBL/GenBank/DDBJ databases">
        <title>Genome sequencing and assembly of Phytophthora oleae, isolate VK10A, causative agent of rot of olive drupes.</title>
        <authorList>
            <person name="Conti Taguali S."/>
            <person name="Riolo M."/>
            <person name="La Spada F."/>
            <person name="Cacciola S.O."/>
            <person name="Dionisio G."/>
        </authorList>
    </citation>
    <scope>NUCLEOTIDE SEQUENCE [LARGE SCALE GENOMIC DNA]</scope>
    <source>
        <strain evidence="14 15">VK10A</strain>
    </source>
</reference>
<evidence type="ECO:0000256" key="4">
    <source>
        <dbReference type="ARBA" id="ARBA00022692"/>
    </source>
</evidence>
<protein>
    <recommendedName>
        <fullName evidence="3">vitamin-K-epoxide reductase (warfarin-sensitive)</fullName>
        <ecNumber evidence="3">1.17.4.4</ecNumber>
    </recommendedName>
</protein>
<organism evidence="14 15">
    <name type="scientific">Phytophthora oleae</name>
    <dbReference type="NCBI Taxonomy" id="2107226"/>
    <lineage>
        <taxon>Eukaryota</taxon>
        <taxon>Sar</taxon>
        <taxon>Stramenopiles</taxon>
        <taxon>Oomycota</taxon>
        <taxon>Peronosporomycetes</taxon>
        <taxon>Peronosporales</taxon>
        <taxon>Peronosporaceae</taxon>
        <taxon>Phytophthora</taxon>
    </lineage>
</organism>
<dbReference type="Proteomes" id="UP001632037">
    <property type="component" value="Unassembled WGS sequence"/>
</dbReference>
<evidence type="ECO:0000256" key="10">
    <source>
        <dbReference type="ARBA" id="ARBA00023157"/>
    </source>
</evidence>
<dbReference type="EC" id="1.17.4.4" evidence="3"/>
<dbReference type="SMART" id="SM00756">
    <property type="entry name" value="VKc"/>
    <property type="match status" value="1"/>
</dbReference>
<evidence type="ECO:0000256" key="6">
    <source>
        <dbReference type="ARBA" id="ARBA00022824"/>
    </source>
</evidence>
<comment type="subcellular location">
    <subcellularLocation>
        <location evidence="1">Endoplasmic reticulum membrane</location>
        <topology evidence="1">Multi-pass membrane protein</topology>
    </subcellularLocation>
</comment>
<evidence type="ECO:0000259" key="13">
    <source>
        <dbReference type="SMART" id="SM00756"/>
    </source>
</evidence>
<feature type="transmembrane region" description="Helical" evidence="12">
    <location>
        <begin position="69"/>
        <end position="88"/>
    </location>
</feature>
<comment type="caution">
    <text evidence="14">The sequence shown here is derived from an EMBL/GenBank/DDBJ whole genome shotgun (WGS) entry which is preliminary data.</text>
</comment>
<feature type="domain" description="Vitamin K epoxide reductase" evidence="13">
    <location>
        <begin position="3"/>
        <end position="151"/>
    </location>
</feature>
<evidence type="ECO:0000256" key="3">
    <source>
        <dbReference type="ARBA" id="ARBA00012278"/>
    </source>
</evidence>
<keyword evidence="6" id="KW-0256">Endoplasmic reticulum</keyword>